<feature type="signal peptide" evidence="2">
    <location>
        <begin position="1"/>
        <end position="18"/>
    </location>
</feature>
<feature type="chain" id="PRO_5004663029" evidence="2">
    <location>
        <begin position="19"/>
        <end position="97"/>
    </location>
</feature>
<reference evidence="3 4" key="1">
    <citation type="journal article" date="2013" name="Genome Biol.">
        <title>Genomic analysis reveals key aspects of prokaryotic symbiosis in the phototrophic consortium "Chlorochromatium aggregatum".</title>
        <authorList>
            <person name="Liu Z."/>
            <person name="Muller J."/>
            <person name="Li T."/>
            <person name="Alvey R.M."/>
            <person name="Vogl K."/>
            <person name="Frigaard N.U."/>
            <person name="Rockwell N.C."/>
            <person name="Boyd E.S."/>
            <person name="Tomsho L.P."/>
            <person name="Schuster S.C."/>
            <person name="Henke P."/>
            <person name="Rohde M."/>
            <person name="Overmann J."/>
            <person name="Bryant D.A."/>
        </authorList>
    </citation>
    <scope>NUCLEOTIDE SEQUENCE [LARGE SCALE GENOMIC DNA]</scope>
    <source>
        <strain evidence="3">CR</strain>
    </source>
</reference>
<dbReference type="STRING" id="946483.Cenrod_1549"/>
<evidence type="ECO:0000256" key="1">
    <source>
        <dbReference type="SAM" id="MobiDB-lite"/>
    </source>
</evidence>
<evidence type="ECO:0000256" key="2">
    <source>
        <dbReference type="SAM" id="SignalP"/>
    </source>
</evidence>
<dbReference type="EMBL" id="CP004885">
    <property type="protein sequence ID" value="AGX87634.1"/>
    <property type="molecule type" value="Genomic_DNA"/>
</dbReference>
<gene>
    <name evidence="3" type="ORF">Cenrod_1549</name>
</gene>
<dbReference type="AlphaFoldDB" id="U5NBS5"/>
<organism evidence="3 4">
    <name type="scientific">Candidatus Symbiobacter mobilis CR</name>
    <dbReference type="NCBI Taxonomy" id="946483"/>
    <lineage>
        <taxon>Bacteria</taxon>
        <taxon>Pseudomonadati</taxon>
        <taxon>Pseudomonadota</taxon>
        <taxon>Betaproteobacteria</taxon>
        <taxon>Burkholderiales</taxon>
        <taxon>Comamonadaceae</taxon>
    </lineage>
</organism>
<dbReference type="HOGENOM" id="CLU_141624_0_0_4"/>
<protein>
    <submittedName>
        <fullName evidence="3">Uncharacterized protein</fullName>
    </submittedName>
</protein>
<accession>U5NBS5</accession>
<keyword evidence="2" id="KW-0732">Signal</keyword>
<dbReference type="Proteomes" id="UP000017184">
    <property type="component" value="Chromosome"/>
</dbReference>
<feature type="compositionally biased region" description="Low complexity" evidence="1">
    <location>
        <begin position="24"/>
        <end position="40"/>
    </location>
</feature>
<proteinExistence type="predicted"/>
<dbReference type="RefSeq" id="WP_022773386.1">
    <property type="nucleotide sequence ID" value="NC_022576.1"/>
</dbReference>
<name>U5NBS5_9BURK</name>
<feature type="region of interest" description="Disordered" evidence="1">
    <location>
        <begin position="24"/>
        <end position="46"/>
    </location>
</feature>
<evidence type="ECO:0000313" key="3">
    <source>
        <dbReference type="EMBL" id="AGX87634.1"/>
    </source>
</evidence>
<dbReference type="PATRIC" id="fig|946483.4.peg.1568"/>
<sequence length="97" mass="10446">MRALCIPLLCALSGLVFATEPVSAPIAPTTPTSPTAPTSPKVEKRTERIHVEDTATRIDELRVGGETQTITVQPKSSMPAYQIAPKTGERSWKVLGF</sequence>
<evidence type="ECO:0000313" key="4">
    <source>
        <dbReference type="Proteomes" id="UP000017184"/>
    </source>
</evidence>
<dbReference type="eggNOG" id="ENOG503361Z">
    <property type="taxonomic scope" value="Bacteria"/>
</dbReference>
<dbReference type="KEGG" id="cbx:Cenrod_1549"/>
<dbReference type="OrthoDB" id="8688876at2"/>
<keyword evidence="4" id="KW-1185">Reference proteome</keyword>